<evidence type="ECO:0000313" key="14">
    <source>
        <dbReference type="Proteomes" id="UP000237105"/>
    </source>
</evidence>
<dbReference type="InterPro" id="IPR036396">
    <property type="entry name" value="Cyt_P450_sf"/>
</dbReference>
<comment type="similarity">
    <text evidence="3">Belongs to the cytochrome P450 family.</text>
</comment>
<dbReference type="GO" id="GO:0020037">
    <property type="term" value="F:heme binding"/>
    <property type="evidence" value="ECO:0007669"/>
    <property type="project" value="InterPro"/>
</dbReference>
<gene>
    <name evidence="13" type="ORF">PanWU01x14_169110</name>
</gene>
<dbReference type="Pfam" id="PF00067">
    <property type="entry name" value="p450"/>
    <property type="match status" value="1"/>
</dbReference>
<evidence type="ECO:0000256" key="9">
    <source>
        <dbReference type="ARBA" id="ARBA00023004"/>
    </source>
</evidence>
<organism evidence="13 14">
    <name type="scientific">Parasponia andersonii</name>
    <name type="common">Sponia andersonii</name>
    <dbReference type="NCBI Taxonomy" id="3476"/>
    <lineage>
        <taxon>Eukaryota</taxon>
        <taxon>Viridiplantae</taxon>
        <taxon>Streptophyta</taxon>
        <taxon>Embryophyta</taxon>
        <taxon>Tracheophyta</taxon>
        <taxon>Spermatophyta</taxon>
        <taxon>Magnoliopsida</taxon>
        <taxon>eudicotyledons</taxon>
        <taxon>Gunneridae</taxon>
        <taxon>Pentapetalae</taxon>
        <taxon>rosids</taxon>
        <taxon>fabids</taxon>
        <taxon>Rosales</taxon>
        <taxon>Cannabaceae</taxon>
        <taxon>Parasponia</taxon>
    </lineage>
</organism>
<keyword evidence="11" id="KW-0472">Membrane</keyword>
<dbReference type="PANTHER" id="PTHR47944:SF17">
    <property type="entry name" value="3,9-DIHYDROXYPTEROCARPAN 6A-MONOOXYGENASE"/>
    <property type="match status" value="1"/>
</dbReference>
<evidence type="ECO:0000313" key="13">
    <source>
        <dbReference type="EMBL" id="PON58141.1"/>
    </source>
</evidence>
<dbReference type="Gene3D" id="1.10.630.10">
    <property type="entry name" value="Cytochrome P450"/>
    <property type="match status" value="1"/>
</dbReference>
<evidence type="ECO:0000256" key="4">
    <source>
        <dbReference type="ARBA" id="ARBA00022617"/>
    </source>
</evidence>
<evidence type="ECO:0000256" key="5">
    <source>
        <dbReference type="ARBA" id="ARBA00022692"/>
    </source>
</evidence>
<name>A0A2P5CAU1_PARAD</name>
<keyword evidence="10" id="KW-0503">Monooxygenase</keyword>
<keyword evidence="14" id="KW-1185">Reference proteome</keyword>
<dbReference type="STRING" id="3476.A0A2P5CAU1"/>
<feature type="binding site" description="axial binding residue" evidence="12">
    <location>
        <position position="63"/>
    </location>
    <ligand>
        <name>heme</name>
        <dbReference type="ChEBI" id="CHEBI:30413"/>
    </ligand>
    <ligandPart>
        <name>Fe</name>
        <dbReference type="ChEBI" id="CHEBI:18248"/>
    </ligandPart>
</feature>
<keyword evidence="4 12" id="KW-0349">Heme</keyword>
<dbReference type="Proteomes" id="UP000237105">
    <property type="component" value="Unassembled WGS sequence"/>
</dbReference>
<comment type="subcellular location">
    <subcellularLocation>
        <location evidence="2">Membrane</location>
        <topology evidence="2">Single-pass membrane protein</topology>
    </subcellularLocation>
</comment>
<evidence type="ECO:0000256" key="6">
    <source>
        <dbReference type="ARBA" id="ARBA00022723"/>
    </source>
</evidence>
<dbReference type="GO" id="GO:0016020">
    <property type="term" value="C:membrane"/>
    <property type="evidence" value="ECO:0007669"/>
    <property type="project" value="UniProtKB-SubCell"/>
</dbReference>
<reference evidence="14" key="1">
    <citation type="submission" date="2016-06" db="EMBL/GenBank/DDBJ databases">
        <title>Parallel loss of symbiosis genes in relatives of nitrogen-fixing non-legume Parasponia.</title>
        <authorList>
            <person name="Van Velzen R."/>
            <person name="Holmer R."/>
            <person name="Bu F."/>
            <person name="Rutten L."/>
            <person name="Van Zeijl A."/>
            <person name="Liu W."/>
            <person name="Santuari L."/>
            <person name="Cao Q."/>
            <person name="Sharma T."/>
            <person name="Shen D."/>
            <person name="Roswanjaya Y."/>
            <person name="Wardhani T."/>
            <person name="Kalhor M.S."/>
            <person name="Jansen J."/>
            <person name="Van den Hoogen J."/>
            <person name="Gungor B."/>
            <person name="Hartog M."/>
            <person name="Hontelez J."/>
            <person name="Verver J."/>
            <person name="Yang W.-C."/>
            <person name="Schijlen E."/>
            <person name="Repin R."/>
            <person name="Schilthuizen M."/>
            <person name="Schranz E."/>
            <person name="Heidstra R."/>
            <person name="Miyata K."/>
            <person name="Fedorova E."/>
            <person name="Kohlen W."/>
            <person name="Bisseling T."/>
            <person name="Smit S."/>
            <person name="Geurts R."/>
        </authorList>
    </citation>
    <scope>NUCLEOTIDE SEQUENCE [LARGE SCALE GENOMIC DNA]</scope>
    <source>
        <strain evidence="14">cv. WU1-14</strain>
    </source>
</reference>
<evidence type="ECO:0000256" key="1">
    <source>
        <dbReference type="ARBA" id="ARBA00001971"/>
    </source>
</evidence>
<proteinExistence type="inferred from homology"/>
<dbReference type="PANTHER" id="PTHR47944">
    <property type="entry name" value="CYTOCHROME P450 98A9"/>
    <property type="match status" value="1"/>
</dbReference>
<accession>A0A2P5CAU1</accession>
<dbReference type="EMBL" id="JXTB01000152">
    <property type="protein sequence ID" value="PON58141.1"/>
    <property type="molecule type" value="Genomic_DNA"/>
</dbReference>
<dbReference type="GO" id="GO:0004497">
    <property type="term" value="F:monooxygenase activity"/>
    <property type="evidence" value="ECO:0007669"/>
    <property type="project" value="UniProtKB-KW"/>
</dbReference>
<evidence type="ECO:0000256" key="2">
    <source>
        <dbReference type="ARBA" id="ARBA00004167"/>
    </source>
</evidence>
<keyword evidence="8" id="KW-0560">Oxidoreductase</keyword>
<dbReference type="SUPFAM" id="SSF48264">
    <property type="entry name" value="Cytochrome P450"/>
    <property type="match status" value="1"/>
</dbReference>
<evidence type="ECO:0000256" key="3">
    <source>
        <dbReference type="ARBA" id="ARBA00010617"/>
    </source>
</evidence>
<dbReference type="PRINTS" id="PR00463">
    <property type="entry name" value="EP450I"/>
</dbReference>
<evidence type="ECO:0000256" key="11">
    <source>
        <dbReference type="ARBA" id="ARBA00023136"/>
    </source>
</evidence>
<comment type="caution">
    <text evidence="13">The sequence shown here is derived from an EMBL/GenBank/DDBJ whole genome shotgun (WGS) entry which is preliminary data.</text>
</comment>
<comment type="cofactor">
    <cofactor evidence="1 12">
        <name>heme</name>
        <dbReference type="ChEBI" id="CHEBI:30413"/>
    </cofactor>
</comment>
<protein>
    <submittedName>
        <fullName evidence="13">Cytochrome P450, E-class, group I</fullName>
    </submittedName>
</protein>
<dbReference type="AlphaFoldDB" id="A0A2P5CAU1"/>
<keyword evidence="6 12" id="KW-0479">Metal-binding</keyword>
<evidence type="ECO:0000256" key="8">
    <source>
        <dbReference type="ARBA" id="ARBA00023002"/>
    </source>
</evidence>
<sequence length="186" mass="20837">MPVKTRVFINTWAIGRDPNHWENPYKFLPDRFLGGKGCGSISHLDVRGQHYHLLPSGSGRRVCPGASFAMQVVQTIIAAMIQSFEWKLDGEHGTVDMEEGPGLTLPRAHPLTCVPVASSVLCQYESFTNIAYSWCVNYVISLGNKNCKLDIRQWGLLEAEDSLSLLALRYSTWLQLEGRASYSNFD</sequence>
<evidence type="ECO:0000256" key="12">
    <source>
        <dbReference type="PIRSR" id="PIRSR602401-1"/>
    </source>
</evidence>
<keyword evidence="7" id="KW-1133">Transmembrane helix</keyword>
<keyword evidence="9 12" id="KW-0408">Iron</keyword>
<evidence type="ECO:0000256" key="10">
    <source>
        <dbReference type="ARBA" id="ARBA00023033"/>
    </source>
</evidence>
<dbReference type="GO" id="GO:0016705">
    <property type="term" value="F:oxidoreductase activity, acting on paired donors, with incorporation or reduction of molecular oxygen"/>
    <property type="evidence" value="ECO:0007669"/>
    <property type="project" value="InterPro"/>
</dbReference>
<dbReference type="GO" id="GO:0005506">
    <property type="term" value="F:iron ion binding"/>
    <property type="evidence" value="ECO:0007669"/>
    <property type="project" value="InterPro"/>
</dbReference>
<evidence type="ECO:0000256" key="7">
    <source>
        <dbReference type="ARBA" id="ARBA00022989"/>
    </source>
</evidence>
<keyword evidence="5" id="KW-0812">Transmembrane</keyword>
<dbReference type="OrthoDB" id="2789670at2759"/>
<dbReference type="InterPro" id="IPR001128">
    <property type="entry name" value="Cyt_P450"/>
</dbReference>
<dbReference type="InterPro" id="IPR002401">
    <property type="entry name" value="Cyt_P450_E_grp-I"/>
</dbReference>